<protein>
    <recommendedName>
        <fullName evidence="1">Alpha/beta hydrolase fold-5 domain-containing protein</fullName>
    </recommendedName>
</protein>
<dbReference type="Gene3D" id="3.40.50.1820">
    <property type="entry name" value="alpha/beta hydrolase"/>
    <property type="match status" value="1"/>
</dbReference>
<evidence type="ECO:0000259" key="1">
    <source>
        <dbReference type="Pfam" id="PF12695"/>
    </source>
</evidence>
<accession>A0A3B0UNP4</accession>
<reference evidence="2" key="1">
    <citation type="submission" date="2018-06" db="EMBL/GenBank/DDBJ databases">
        <authorList>
            <person name="Zhirakovskaya E."/>
        </authorList>
    </citation>
    <scope>NUCLEOTIDE SEQUENCE</scope>
</reference>
<dbReference type="EMBL" id="UOEU01000382">
    <property type="protein sequence ID" value="VAW32725.1"/>
    <property type="molecule type" value="Genomic_DNA"/>
</dbReference>
<proteinExistence type="predicted"/>
<gene>
    <name evidence="2" type="ORF">MNBD_CHLOROFLEXI01-2585</name>
</gene>
<organism evidence="2">
    <name type="scientific">hydrothermal vent metagenome</name>
    <dbReference type="NCBI Taxonomy" id="652676"/>
    <lineage>
        <taxon>unclassified sequences</taxon>
        <taxon>metagenomes</taxon>
        <taxon>ecological metagenomes</taxon>
    </lineage>
</organism>
<feature type="domain" description="Alpha/beta hydrolase fold-5" evidence="1">
    <location>
        <begin position="3"/>
        <end position="118"/>
    </location>
</feature>
<dbReference type="SUPFAM" id="SSF53474">
    <property type="entry name" value="alpha/beta-Hydrolases"/>
    <property type="match status" value="1"/>
</dbReference>
<dbReference type="Pfam" id="PF12695">
    <property type="entry name" value="Abhydrolase_5"/>
    <property type="match status" value="1"/>
</dbReference>
<dbReference type="InterPro" id="IPR029058">
    <property type="entry name" value="AB_hydrolase_fold"/>
</dbReference>
<dbReference type="InterPro" id="IPR029059">
    <property type="entry name" value="AB_hydrolase_5"/>
</dbReference>
<dbReference type="GO" id="GO:0016787">
    <property type="term" value="F:hydrolase activity"/>
    <property type="evidence" value="ECO:0007669"/>
    <property type="project" value="InterPro"/>
</dbReference>
<name>A0A3B0UNP4_9ZZZZ</name>
<evidence type="ECO:0000313" key="2">
    <source>
        <dbReference type="EMBL" id="VAW32725.1"/>
    </source>
</evidence>
<dbReference type="AlphaFoldDB" id="A0A3B0UNP4"/>
<sequence length="135" mass="14531">MADEADIQQWVLSGHSRGAAIASRTIYNHEAPFAGLILIATNHPKESASSLANVQIPVSKIYATEDGLASLAEVVANRSLLPEQTVWIEIEGGNHAQFGYYGTQLGDNEATISREAQQTETAVAILAFLNRVIPE</sequence>